<comment type="caution">
    <text evidence="7">The sequence shown here is derived from an EMBL/GenBank/DDBJ whole genome shotgun (WGS) entry which is preliminary data.</text>
</comment>
<evidence type="ECO:0000259" key="6">
    <source>
        <dbReference type="SMART" id="SM00478"/>
    </source>
</evidence>
<dbReference type="GO" id="GO:0005737">
    <property type="term" value="C:cytoplasm"/>
    <property type="evidence" value="ECO:0007669"/>
    <property type="project" value="TreeGrafter"/>
</dbReference>
<evidence type="ECO:0000256" key="5">
    <source>
        <dbReference type="SAM" id="MobiDB-lite"/>
    </source>
</evidence>
<dbReference type="SUPFAM" id="SSF48150">
    <property type="entry name" value="DNA-glycosylase"/>
    <property type="match status" value="1"/>
</dbReference>
<protein>
    <recommendedName>
        <fullName evidence="2">DNA-3-methyladenine glycosylase II</fullName>
        <ecNumber evidence="2">3.2.2.21</ecNumber>
    </recommendedName>
</protein>
<organism evidence="7 8">
    <name type="scientific">Fischerella muscicola CCMEE 5323</name>
    <dbReference type="NCBI Taxonomy" id="2019572"/>
    <lineage>
        <taxon>Bacteria</taxon>
        <taxon>Bacillati</taxon>
        <taxon>Cyanobacteriota</taxon>
        <taxon>Cyanophyceae</taxon>
        <taxon>Nostocales</taxon>
        <taxon>Hapalosiphonaceae</taxon>
        <taxon>Fischerella</taxon>
    </lineage>
</organism>
<evidence type="ECO:0000313" key="7">
    <source>
        <dbReference type="EMBL" id="PLZ86518.1"/>
    </source>
</evidence>
<dbReference type="GO" id="GO:0008725">
    <property type="term" value="F:DNA-3-methyladenine glycosylase activity"/>
    <property type="evidence" value="ECO:0007669"/>
    <property type="project" value="TreeGrafter"/>
</dbReference>
<dbReference type="GO" id="GO:0006285">
    <property type="term" value="P:base-excision repair, AP site formation"/>
    <property type="evidence" value="ECO:0007669"/>
    <property type="project" value="TreeGrafter"/>
</dbReference>
<evidence type="ECO:0000256" key="3">
    <source>
        <dbReference type="ARBA" id="ARBA00022763"/>
    </source>
</evidence>
<dbReference type="CDD" id="cd00056">
    <property type="entry name" value="ENDO3c"/>
    <property type="match status" value="1"/>
</dbReference>
<dbReference type="SMART" id="SM00478">
    <property type="entry name" value="ENDO3c"/>
    <property type="match status" value="1"/>
</dbReference>
<accession>A0A2N6JZ26</accession>
<gene>
    <name evidence="7" type="ORF">CEN44_19940</name>
</gene>
<keyword evidence="4" id="KW-0234">DNA repair</keyword>
<dbReference type="EMBL" id="NRQW01000459">
    <property type="protein sequence ID" value="PLZ86518.1"/>
    <property type="molecule type" value="Genomic_DNA"/>
</dbReference>
<reference evidence="7 8" key="1">
    <citation type="submission" date="2017-08" db="EMBL/GenBank/DDBJ databases">
        <title>Genomes of Fischerella (Mastigocladus) sp. strains.</title>
        <authorList>
            <person name="Miller S.R."/>
        </authorList>
    </citation>
    <scope>NUCLEOTIDE SEQUENCE [LARGE SCALE GENOMIC DNA]</scope>
    <source>
        <strain evidence="7 8">CCMEE 5323</strain>
    </source>
</reference>
<dbReference type="Pfam" id="PF00730">
    <property type="entry name" value="HhH-GPD"/>
    <property type="match status" value="1"/>
</dbReference>
<evidence type="ECO:0000256" key="1">
    <source>
        <dbReference type="ARBA" id="ARBA00000086"/>
    </source>
</evidence>
<keyword evidence="8" id="KW-1185">Reference proteome</keyword>
<dbReference type="GO" id="GO:0043916">
    <property type="term" value="F:DNA-7-methylguanine glycosylase activity"/>
    <property type="evidence" value="ECO:0007669"/>
    <property type="project" value="TreeGrafter"/>
</dbReference>
<name>A0A2N6JZ26_FISMU</name>
<dbReference type="GO" id="GO:0032131">
    <property type="term" value="F:alkylated DNA binding"/>
    <property type="evidence" value="ECO:0007669"/>
    <property type="project" value="TreeGrafter"/>
</dbReference>
<dbReference type="InterPro" id="IPR051912">
    <property type="entry name" value="Alkylbase_DNA_Glycosylase/TA"/>
</dbReference>
<dbReference type="InterPro" id="IPR003265">
    <property type="entry name" value="HhH-GPD_domain"/>
</dbReference>
<dbReference type="AlphaFoldDB" id="A0A2N6JZ26"/>
<comment type="catalytic activity">
    <reaction evidence="1">
        <text>Hydrolysis of alkylated DNA, releasing 3-methyladenine, 3-methylguanine, 7-methylguanine and 7-methyladenine.</text>
        <dbReference type="EC" id="3.2.2.21"/>
    </reaction>
</comment>
<sequence length="229" mass="26049">MNYLETLNENNFTHALNVLASNDPDMEYILNTFGLPPLWLREPGFATLIQIILEQQVSLASAKAVFARLQAKISPITPQKFFQLDHTELKTIGFSRQKAIYGRLLAESIIAGELDLNLLNTMDDEDVRSVLKKLKGIGDWTVDIYLLMALRRPDALPKGDLGLILAIQKVKKLAQRPTPQEIESIAEKWRPWRAVATRLLWHYYLSERSPQSRKNPTSPNVVDSECPEL</sequence>
<feature type="region of interest" description="Disordered" evidence="5">
    <location>
        <begin position="209"/>
        <end position="229"/>
    </location>
</feature>
<dbReference type="Gene3D" id="1.10.1670.40">
    <property type="match status" value="1"/>
</dbReference>
<evidence type="ECO:0000256" key="2">
    <source>
        <dbReference type="ARBA" id="ARBA00012000"/>
    </source>
</evidence>
<evidence type="ECO:0000313" key="8">
    <source>
        <dbReference type="Proteomes" id="UP000235036"/>
    </source>
</evidence>
<evidence type="ECO:0000256" key="4">
    <source>
        <dbReference type="ARBA" id="ARBA00023204"/>
    </source>
</evidence>
<dbReference type="Gene3D" id="1.10.340.30">
    <property type="entry name" value="Hypothetical protein, domain 2"/>
    <property type="match status" value="1"/>
</dbReference>
<dbReference type="RefSeq" id="WP_016865644.1">
    <property type="nucleotide sequence ID" value="NZ_CAWNVR010000579.1"/>
</dbReference>
<dbReference type="PANTHER" id="PTHR43003:SF5">
    <property type="entry name" value="DNA-3-METHYLADENINE GLYCOSYLASE"/>
    <property type="match status" value="1"/>
</dbReference>
<dbReference type="Proteomes" id="UP000235036">
    <property type="component" value="Unassembled WGS sequence"/>
</dbReference>
<dbReference type="PANTHER" id="PTHR43003">
    <property type="entry name" value="DNA-3-METHYLADENINE GLYCOSYLASE"/>
    <property type="match status" value="1"/>
</dbReference>
<dbReference type="InterPro" id="IPR011257">
    <property type="entry name" value="DNA_glycosylase"/>
</dbReference>
<dbReference type="EC" id="3.2.2.21" evidence="2"/>
<proteinExistence type="predicted"/>
<keyword evidence="3" id="KW-0227">DNA damage</keyword>
<feature type="compositionally biased region" description="Polar residues" evidence="5">
    <location>
        <begin position="209"/>
        <end position="221"/>
    </location>
</feature>
<dbReference type="GO" id="GO:0006307">
    <property type="term" value="P:DNA alkylation repair"/>
    <property type="evidence" value="ECO:0007669"/>
    <property type="project" value="TreeGrafter"/>
</dbReference>
<feature type="domain" description="HhH-GPD" evidence="6">
    <location>
        <begin position="53"/>
        <end position="205"/>
    </location>
</feature>
<dbReference type="GO" id="GO:0032993">
    <property type="term" value="C:protein-DNA complex"/>
    <property type="evidence" value="ECO:0007669"/>
    <property type="project" value="TreeGrafter"/>
</dbReference>